<dbReference type="OrthoDB" id="9154825at2"/>
<evidence type="ECO:0000313" key="2">
    <source>
        <dbReference type="EMBL" id="AMO24940.1"/>
    </source>
</evidence>
<reference evidence="2 3" key="1">
    <citation type="journal article" date="2014" name="Int. J. Syst. Evol. Microbiol.">
        <title>Ramlibacter solisilvae sp. nov., isolated from forest soil, and emended description of the genus Ramlibacter.</title>
        <authorList>
            <person name="Lee H.J."/>
            <person name="Lee S.H."/>
            <person name="Lee S.S."/>
            <person name="Lee J.S."/>
            <person name="Kim Y."/>
            <person name="Kim S.C."/>
            <person name="Jeon C.O."/>
        </authorList>
    </citation>
    <scope>NUCLEOTIDE SEQUENCE [LARGE SCALE GENOMIC DNA]</scope>
    <source>
        <strain evidence="2 3">5-10</strain>
    </source>
</reference>
<dbReference type="Proteomes" id="UP000070433">
    <property type="component" value="Chromosome"/>
</dbReference>
<keyword evidence="3" id="KW-1185">Reference proteome</keyword>
<name>A0A127JY81_9BURK</name>
<sequence>MKRWLAATILALPLLALAGQFQGVQLSEDGTSLRIATSDGQQFEAPKYSDQVGFAKPRISADGSRVGWLALYPNCCTSYPIPLALVVLDQSRRLQSFDGIGISVFAWCFVPDSSSVAYGQGVLHGSDARHFEWRNISDGRLLGAYGSARGDARDIQARKGVPSWVRCVPE</sequence>
<proteinExistence type="predicted"/>
<dbReference type="AlphaFoldDB" id="A0A127JY81"/>
<feature type="signal peptide" evidence="1">
    <location>
        <begin position="1"/>
        <end position="18"/>
    </location>
</feature>
<protein>
    <submittedName>
        <fullName evidence="2">Uncharacterized protein</fullName>
    </submittedName>
</protein>
<evidence type="ECO:0000313" key="3">
    <source>
        <dbReference type="Proteomes" id="UP000070433"/>
    </source>
</evidence>
<evidence type="ECO:0000256" key="1">
    <source>
        <dbReference type="SAM" id="SignalP"/>
    </source>
</evidence>
<accession>A0A127JY81</accession>
<feature type="chain" id="PRO_5007449641" evidence="1">
    <location>
        <begin position="19"/>
        <end position="170"/>
    </location>
</feature>
<organism evidence="2 3">
    <name type="scientific">Ramlibacter tataouinensis</name>
    <dbReference type="NCBI Taxonomy" id="94132"/>
    <lineage>
        <taxon>Bacteria</taxon>
        <taxon>Pseudomonadati</taxon>
        <taxon>Pseudomonadota</taxon>
        <taxon>Betaproteobacteria</taxon>
        <taxon>Burkholderiales</taxon>
        <taxon>Comamonadaceae</taxon>
        <taxon>Ramlibacter</taxon>
    </lineage>
</organism>
<keyword evidence="1" id="KW-0732">Signal</keyword>
<gene>
    <name evidence="2" type="ORF">UC35_21520</name>
</gene>
<dbReference type="RefSeq" id="WP_061503354.1">
    <property type="nucleotide sequence ID" value="NZ_CP010951.1"/>
</dbReference>
<dbReference type="EMBL" id="CP010951">
    <property type="protein sequence ID" value="AMO24940.1"/>
    <property type="molecule type" value="Genomic_DNA"/>
</dbReference>